<protein>
    <submittedName>
        <fullName evidence="2">Uncharacterized protein</fullName>
    </submittedName>
</protein>
<evidence type="ECO:0000313" key="2">
    <source>
        <dbReference type="EMBL" id="JAE04682.1"/>
    </source>
</evidence>
<dbReference type="AlphaFoldDB" id="A0A0A9EX80"/>
<reference evidence="2" key="1">
    <citation type="submission" date="2014-09" db="EMBL/GenBank/DDBJ databases">
        <authorList>
            <person name="Magalhaes I.L.F."/>
            <person name="Oliveira U."/>
            <person name="Santos F.R."/>
            <person name="Vidigal T.H.D.A."/>
            <person name="Brescovit A.D."/>
            <person name="Santos A.J."/>
        </authorList>
    </citation>
    <scope>NUCLEOTIDE SEQUENCE</scope>
    <source>
        <tissue evidence="2">Shoot tissue taken approximately 20 cm above the soil surface</tissue>
    </source>
</reference>
<dbReference type="EMBL" id="GBRH01193214">
    <property type="protein sequence ID" value="JAE04682.1"/>
    <property type="molecule type" value="Transcribed_RNA"/>
</dbReference>
<accession>A0A0A9EX80</accession>
<reference evidence="2" key="2">
    <citation type="journal article" date="2015" name="Data Brief">
        <title>Shoot transcriptome of the giant reed, Arundo donax.</title>
        <authorList>
            <person name="Barrero R.A."/>
            <person name="Guerrero F.D."/>
            <person name="Moolhuijzen P."/>
            <person name="Goolsby J.A."/>
            <person name="Tidwell J."/>
            <person name="Bellgard S.E."/>
            <person name="Bellgard M.I."/>
        </authorList>
    </citation>
    <scope>NUCLEOTIDE SEQUENCE</scope>
    <source>
        <tissue evidence="2">Shoot tissue taken approximately 20 cm above the soil surface</tissue>
    </source>
</reference>
<feature type="compositionally biased region" description="Polar residues" evidence="1">
    <location>
        <begin position="1"/>
        <end position="12"/>
    </location>
</feature>
<evidence type="ECO:0000256" key="1">
    <source>
        <dbReference type="SAM" id="MobiDB-lite"/>
    </source>
</evidence>
<name>A0A0A9EX80_ARUDO</name>
<proteinExistence type="predicted"/>
<sequence>MVTPNPYSSCCVSTRGRGRDDLGEQGGGRSGVMDKWGWEIVVRHATCDDDDVCLFTACPLLSATRSRLCLNSRHTGASYYSNCEPNIYAMLVHV</sequence>
<organism evidence="2">
    <name type="scientific">Arundo donax</name>
    <name type="common">Giant reed</name>
    <name type="synonym">Donax arundinaceus</name>
    <dbReference type="NCBI Taxonomy" id="35708"/>
    <lineage>
        <taxon>Eukaryota</taxon>
        <taxon>Viridiplantae</taxon>
        <taxon>Streptophyta</taxon>
        <taxon>Embryophyta</taxon>
        <taxon>Tracheophyta</taxon>
        <taxon>Spermatophyta</taxon>
        <taxon>Magnoliopsida</taxon>
        <taxon>Liliopsida</taxon>
        <taxon>Poales</taxon>
        <taxon>Poaceae</taxon>
        <taxon>PACMAD clade</taxon>
        <taxon>Arundinoideae</taxon>
        <taxon>Arundineae</taxon>
        <taxon>Arundo</taxon>
    </lineage>
</organism>
<feature type="region of interest" description="Disordered" evidence="1">
    <location>
        <begin position="1"/>
        <end position="30"/>
    </location>
</feature>